<feature type="compositionally biased region" description="Pro residues" evidence="1">
    <location>
        <begin position="610"/>
        <end position="630"/>
    </location>
</feature>
<feature type="compositionally biased region" description="Low complexity" evidence="1">
    <location>
        <begin position="270"/>
        <end position="282"/>
    </location>
</feature>
<evidence type="ECO:0000259" key="2">
    <source>
        <dbReference type="PROSITE" id="PS50004"/>
    </source>
</evidence>
<dbReference type="AlphaFoldDB" id="A0A0H2RTS3"/>
<dbReference type="STRING" id="27342.A0A0H2RTS3"/>
<feature type="compositionally biased region" description="Pro residues" evidence="1">
    <location>
        <begin position="425"/>
        <end position="448"/>
    </location>
</feature>
<dbReference type="Proteomes" id="UP000053477">
    <property type="component" value="Unassembled WGS sequence"/>
</dbReference>
<keyword evidence="4" id="KW-1185">Reference proteome</keyword>
<dbReference type="InterPro" id="IPR000008">
    <property type="entry name" value="C2_dom"/>
</dbReference>
<dbReference type="InParanoid" id="A0A0H2RTS3"/>
<dbReference type="InterPro" id="IPR052981">
    <property type="entry name" value="Ingression_C2_domain"/>
</dbReference>
<feature type="compositionally biased region" description="Pro residues" evidence="1">
    <location>
        <begin position="679"/>
        <end position="689"/>
    </location>
</feature>
<sequence length="742" mass="78680">MSATPRVIGTLVVVCFKAQHLPNKRHIGKQDPYCRVSHNGTVQRTRAIKRGGQHPEWDEEVRFVLYEDPDDVPEPVPKDGASPPPPPPKASDGKKLKRVKGGNSLQVACFADDPKEPELIGETVVDLTEVLTKGETDEWFTLSNKEKFSGEVYLEMTFYSSEKPPEKKPKPTASRIDARNGYGGPGSFVPADGSPAGKDIPAALRASGSLAKLDLYVPPYDTNQSPARRQGSDIDQVVDEFSSLTFNNQPHRRDSFPPIHSGGHARPHSESFASHSSSWSSSTYPPENSTQPWSGYAPGPPEGAQPWIPYQSPASSIEPPTGYYQPPDYNAPPYGLPSSSSGFVPVSSTPAPSTFYAPPSATPAPSGFAPYPPVQSGFGHPGSHIPTSSGFAPPSQTPVPSGFAPPPSSMGFHSNSIQTNYPYQSYPPQPSSAPNLAYPPPTPQPLAPPVSHSAPPQQFQDAPLPLPNGLPPSNSYIGGQSPVHIPQHQQPYQVVPSPTHGIPQSYAPPQTTTPSPPQTHQAQAITPTQSYQPSPPSQNSRPLPMPGQVTSSISFPGTPPHSGGSTMSNPSTPARSNSTSAVYTNTPPRPPLPNPPMQSSPSSGPSGFVAPPPPPPLNPRLSAPPPPPPQLRESTSPVRQSPLGHPVTRRSSLPIPPNGVMGKPPLPPPSSLQGGGQYFPPPPPPPSLPPVHENQQHPLPYVPLPNSSGASIQVGQIYPGPPPRPPSMQYTSAPVYGGPPQY</sequence>
<dbReference type="PROSITE" id="PS50004">
    <property type="entry name" value="C2"/>
    <property type="match status" value="1"/>
</dbReference>
<organism evidence="3 4">
    <name type="scientific">Schizopora paradoxa</name>
    <dbReference type="NCBI Taxonomy" id="27342"/>
    <lineage>
        <taxon>Eukaryota</taxon>
        <taxon>Fungi</taxon>
        <taxon>Dikarya</taxon>
        <taxon>Basidiomycota</taxon>
        <taxon>Agaricomycotina</taxon>
        <taxon>Agaricomycetes</taxon>
        <taxon>Hymenochaetales</taxon>
        <taxon>Schizoporaceae</taxon>
        <taxon>Schizopora</taxon>
    </lineage>
</organism>
<feature type="compositionally biased region" description="Low complexity" evidence="1">
    <location>
        <begin position="599"/>
        <end position="609"/>
    </location>
</feature>
<dbReference type="InterPro" id="IPR035892">
    <property type="entry name" value="C2_domain_sf"/>
</dbReference>
<dbReference type="InterPro" id="IPR037791">
    <property type="entry name" value="C2_fungal_Inn1"/>
</dbReference>
<dbReference type="SUPFAM" id="SSF49562">
    <property type="entry name" value="C2 domain (Calcium/lipid-binding domain, CaLB)"/>
    <property type="match status" value="1"/>
</dbReference>
<feature type="compositionally biased region" description="Polar residues" evidence="1">
    <location>
        <begin position="411"/>
        <end position="420"/>
    </location>
</feature>
<dbReference type="Gene3D" id="2.60.40.150">
    <property type="entry name" value="C2 domain"/>
    <property type="match status" value="1"/>
</dbReference>
<evidence type="ECO:0000313" key="3">
    <source>
        <dbReference type="EMBL" id="KLO12853.1"/>
    </source>
</evidence>
<dbReference type="SMART" id="SM00239">
    <property type="entry name" value="C2"/>
    <property type="match status" value="1"/>
</dbReference>
<feature type="domain" description="C2" evidence="2">
    <location>
        <begin position="1"/>
        <end position="140"/>
    </location>
</feature>
<evidence type="ECO:0000313" key="4">
    <source>
        <dbReference type="Proteomes" id="UP000053477"/>
    </source>
</evidence>
<feature type="compositionally biased region" description="Polar residues" evidence="1">
    <location>
        <begin position="283"/>
        <end position="293"/>
    </location>
</feature>
<gene>
    <name evidence="3" type="ORF">SCHPADRAFT_853413</name>
</gene>
<dbReference type="CDD" id="cd08681">
    <property type="entry name" value="C2_fungal_Inn1p-like"/>
    <property type="match status" value="1"/>
</dbReference>
<feature type="region of interest" description="Disordered" evidence="1">
    <location>
        <begin position="160"/>
        <end position="201"/>
    </location>
</feature>
<feature type="compositionally biased region" description="Polar residues" evidence="1">
    <location>
        <begin position="563"/>
        <end position="586"/>
    </location>
</feature>
<reference evidence="3 4" key="1">
    <citation type="submission" date="2015-04" db="EMBL/GenBank/DDBJ databases">
        <title>Complete genome sequence of Schizopora paradoxa KUC8140, a cosmopolitan wood degrader in East Asia.</title>
        <authorList>
            <consortium name="DOE Joint Genome Institute"/>
            <person name="Min B."/>
            <person name="Park H."/>
            <person name="Jang Y."/>
            <person name="Kim J.-J."/>
            <person name="Kim K.H."/>
            <person name="Pangilinan J."/>
            <person name="Lipzen A."/>
            <person name="Riley R."/>
            <person name="Grigoriev I.V."/>
            <person name="Spatafora J.W."/>
            <person name="Choi I.-G."/>
        </authorList>
    </citation>
    <scope>NUCLEOTIDE SEQUENCE [LARGE SCALE GENOMIC DNA]</scope>
    <source>
        <strain evidence="3 4">KUC8140</strain>
    </source>
</reference>
<feature type="region of interest" description="Disordered" evidence="1">
    <location>
        <begin position="216"/>
        <end position="341"/>
    </location>
</feature>
<protein>
    <recommendedName>
        <fullName evidence="2">C2 domain-containing protein</fullName>
    </recommendedName>
</protein>
<proteinExistence type="predicted"/>
<accession>A0A0H2RTS3</accession>
<evidence type="ECO:0000256" key="1">
    <source>
        <dbReference type="SAM" id="MobiDB-lite"/>
    </source>
</evidence>
<dbReference type="Pfam" id="PF00168">
    <property type="entry name" value="C2"/>
    <property type="match status" value="2"/>
</dbReference>
<feature type="region of interest" description="Disordered" evidence="1">
    <location>
        <begin position="69"/>
        <end position="98"/>
    </location>
</feature>
<feature type="compositionally biased region" description="Pro residues" evidence="1">
    <location>
        <begin position="587"/>
        <end position="598"/>
    </location>
</feature>
<feature type="compositionally biased region" description="Low complexity" evidence="1">
    <location>
        <begin position="503"/>
        <end position="542"/>
    </location>
</feature>
<feature type="region of interest" description="Disordered" evidence="1">
    <location>
        <begin position="357"/>
        <end position="742"/>
    </location>
</feature>
<dbReference type="PANTHER" id="PTHR47052">
    <property type="entry name" value="CONSERVED SERINE PROLINE-RICH PROTEIN (AFU_ORTHOLOGUE AFUA_2G01790)"/>
    <property type="match status" value="1"/>
</dbReference>
<name>A0A0H2RTS3_9AGAM</name>
<dbReference type="OrthoDB" id="270970at2759"/>
<feature type="compositionally biased region" description="Polar residues" evidence="1">
    <location>
        <begin position="705"/>
        <end position="714"/>
    </location>
</feature>
<dbReference type="PANTHER" id="PTHR47052:SF3">
    <property type="entry name" value="INGRESSION PROTEIN 1"/>
    <property type="match status" value="1"/>
</dbReference>
<dbReference type="EMBL" id="KQ085970">
    <property type="protein sequence ID" value="KLO12853.1"/>
    <property type="molecule type" value="Genomic_DNA"/>
</dbReference>